<name>A0ACB8UZ20_9EURO</name>
<accession>A0ACB8UZ20</accession>
<proteinExistence type="predicted"/>
<evidence type="ECO:0000313" key="1">
    <source>
        <dbReference type="EMBL" id="KAI2388795.1"/>
    </source>
</evidence>
<sequence>MTLLVDLVKVLAPVWLVLYFIVYQRPEEPRFLSLPVVGVRKQWAAWAWATIRSYRSTKDWALEGYAKYAKNGQPFVIQSLDRGPLTLIPPQEVKNMYTLPESVLDIRATQQETNQTRWVAWDKEPAEDKFVFDVVRLQVTRNMKLLTPRIATEIEMGFEQWWGLETAWKEVKLWDTCWMIVTGAVNSALCGAPLCRNAKFLKGCQDHSVVIMAGAMIINACPRLLQPIAGGLVWLALEKTAKLKADPSFDWTPPKDALQWVIEECYDNGNLKQLTLNNIGFRLLLLNDVSIPSTSFSVQSLILDLFATDPSLGFVETLRKESETVYEEAGREWTYEAVKKLKLVESAIRESMRISPLGSVALPRTVVHRDGISLSKSKLPHGAVVAVPIEPIHFDEGIYPGANSFNAFRFADSEAVHAIIDKLAPRKDGEMTDGDRKRSTNLDEAFLGFGIGKHTCPGRFFALTEMKIFLAHMLMNYDIEYLKEKPPLVDYVWLKVPSNSGTIRIRRRAKAGSG</sequence>
<reference evidence="1" key="1">
    <citation type="journal article" date="2022" name="bioRxiv">
        <title>Population genetic analysis of Ophidiomyces ophidiicola, the causative agent of snake fungal disease, indicates recent introductions to the USA.</title>
        <authorList>
            <person name="Ladner J.T."/>
            <person name="Palmer J.M."/>
            <person name="Ettinger C.L."/>
            <person name="Stajich J.E."/>
            <person name="Farrell T.M."/>
            <person name="Glorioso B.M."/>
            <person name="Lawson B."/>
            <person name="Price S.J."/>
            <person name="Stengle A.G."/>
            <person name="Grear D.A."/>
            <person name="Lorch J.M."/>
        </authorList>
    </citation>
    <scope>NUCLEOTIDE SEQUENCE</scope>
    <source>
        <strain evidence="1">NWHC 24266-5</strain>
    </source>
</reference>
<protein>
    <submittedName>
        <fullName evidence="1">Uncharacterized protein</fullName>
    </submittedName>
</protein>
<comment type="caution">
    <text evidence="1">The sequence shown here is derived from an EMBL/GenBank/DDBJ whole genome shotgun (WGS) entry which is preliminary data.</text>
</comment>
<organism evidence="1">
    <name type="scientific">Ophidiomyces ophidiicola</name>
    <dbReference type="NCBI Taxonomy" id="1387563"/>
    <lineage>
        <taxon>Eukaryota</taxon>
        <taxon>Fungi</taxon>
        <taxon>Dikarya</taxon>
        <taxon>Ascomycota</taxon>
        <taxon>Pezizomycotina</taxon>
        <taxon>Eurotiomycetes</taxon>
        <taxon>Eurotiomycetidae</taxon>
        <taxon>Onygenales</taxon>
        <taxon>Onygenaceae</taxon>
        <taxon>Ophidiomyces</taxon>
    </lineage>
</organism>
<gene>
    <name evidence="1" type="ORF">LOY88_002388</name>
</gene>
<dbReference type="EMBL" id="JALBCA010000028">
    <property type="protein sequence ID" value="KAI2388795.1"/>
    <property type="molecule type" value="Genomic_DNA"/>
</dbReference>